<dbReference type="EMBL" id="CACVAQ010000271">
    <property type="protein sequence ID" value="CAA6819126.1"/>
    <property type="molecule type" value="Genomic_DNA"/>
</dbReference>
<organism evidence="1">
    <name type="scientific">uncultured Aureispira sp</name>
    <dbReference type="NCBI Taxonomy" id="1331704"/>
    <lineage>
        <taxon>Bacteria</taxon>
        <taxon>Pseudomonadati</taxon>
        <taxon>Bacteroidota</taxon>
        <taxon>Saprospiria</taxon>
        <taxon>Saprospirales</taxon>
        <taxon>Saprospiraceae</taxon>
        <taxon>Aureispira</taxon>
        <taxon>environmental samples</taxon>
    </lineage>
</organism>
<name>A0A6S6TVI1_9BACT</name>
<protein>
    <submittedName>
        <fullName evidence="1">Uncharacterized protein</fullName>
    </submittedName>
</protein>
<accession>A0A6S6TVI1</accession>
<evidence type="ECO:0000313" key="1">
    <source>
        <dbReference type="EMBL" id="CAA6819126.1"/>
    </source>
</evidence>
<dbReference type="AlphaFoldDB" id="A0A6S6TVI1"/>
<reference evidence="1" key="1">
    <citation type="submission" date="2020-01" db="EMBL/GenBank/DDBJ databases">
        <authorList>
            <person name="Meier V. D."/>
            <person name="Meier V D."/>
        </authorList>
    </citation>
    <scope>NUCLEOTIDE SEQUENCE</scope>
    <source>
        <strain evidence="1">HLG_WM_MAG_10</strain>
    </source>
</reference>
<dbReference type="PROSITE" id="PS51257">
    <property type="entry name" value="PROKAR_LIPOPROTEIN"/>
    <property type="match status" value="1"/>
</dbReference>
<gene>
    <name evidence="1" type="ORF">HELGO_WM17738</name>
</gene>
<sequence>MQLHLRLTFAVFLCALFLITGCDKEDTFKNPADVGFNVGMNPQGIAPSDDLTFFDGYVILHRFTLIGKRAVGEDFEFSRTFPNGLKVPFYNNLTFEDLNFELPQGTYTNLTVRFETRSSSLPGVFVEGNYDYNNPLKPSSTVHLAWNAAKTFEVAVQRPTGSNDFVLSETKQELAQIIFQPKRWFVNVTELMLENASFVTTPSQEQIMTIDQVTNIAIFTAIDSEIGGALSATL</sequence>
<proteinExistence type="predicted"/>